<gene>
    <name evidence="1" type="ORF">ALIPUT_01211</name>
</gene>
<keyword evidence="2" id="KW-1185">Reference proteome</keyword>
<reference evidence="1" key="1">
    <citation type="submission" date="2007-10" db="EMBL/GenBank/DDBJ databases">
        <authorList>
            <person name="Fulton L."/>
            <person name="Clifton S."/>
            <person name="Fulton B."/>
            <person name="Xu J."/>
            <person name="Minx P."/>
            <person name="Pepin K.H."/>
            <person name="Johnson M."/>
            <person name="Thiruvilangam P."/>
            <person name="Bhonagiri V."/>
            <person name="Nash W.E."/>
            <person name="Mardis E.R."/>
            <person name="Wilson R.K."/>
        </authorList>
    </citation>
    <scope>NUCLEOTIDE SEQUENCE [LARGE SCALE GENOMIC DNA]</scope>
    <source>
        <strain evidence="1">DSM 17216</strain>
    </source>
</reference>
<dbReference type="AlphaFoldDB" id="B0MVQ0"/>
<organism evidence="1 2">
    <name type="scientific">Alistipes putredinis DSM 17216</name>
    <dbReference type="NCBI Taxonomy" id="445970"/>
    <lineage>
        <taxon>Bacteria</taxon>
        <taxon>Pseudomonadati</taxon>
        <taxon>Bacteroidota</taxon>
        <taxon>Bacteroidia</taxon>
        <taxon>Bacteroidales</taxon>
        <taxon>Rikenellaceae</taxon>
        <taxon>Alistipes</taxon>
    </lineage>
</organism>
<proteinExistence type="predicted"/>
<comment type="caution">
    <text evidence="1">The sequence shown here is derived from an EMBL/GenBank/DDBJ whole genome shotgun (WGS) entry which is preliminary data.</text>
</comment>
<dbReference type="GeneID" id="73804097"/>
<evidence type="ECO:0000313" key="2">
    <source>
        <dbReference type="Proteomes" id="UP000005819"/>
    </source>
</evidence>
<dbReference type="HOGENOM" id="CLU_187380_0_0_10"/>
<protein>
    <submittedName>
        <fullName evidence="1">Uncharacterized protein</fullName>
    </submittedName>
</protein>
<name>B0MVQ0_9BACT</name>
<reference evidence="1" key="2">
    <citation type="submission" date="2013-09" db="EMBL/GenBank/DDBJ databases">
        <title>Draft genome sequence of Alistipes putredinis (DSM 17216).</title>
        <authorList>
            <person name="Sudarsanam P."/>
            <person name="Ley R."/>
            <person name="Guruge J."/>
            <person name="Turnbaugh P.J."/>
            <person name="Mahowald M."/>
            <person name="Liep D."/>
            <person name="Gordon J."/>
        </authorList>
    </citation>
    <scope>NUCLEOTIDE SEQUENCE</scope>
    <source>
        <strain evidence="1">DSM 17216</strain>
    </source>
</reference>
<accession>B0MVQ0</accession>
<dbReference type="EMBL" id="ABFK02000017">
    <property type="protein sequence ID" value="EDS04147.1"/>
    <property type="molecule type" value="Genomic_DNA"/>
</dbReference>
<dbReference type="Proteomes" id="UP000005819">
    <property type="component" value="Unassembled WGS sequence"/>
</dbReference>
<dbReference type="RefSeq" id="WP_004330023.1">
    <property type="nucleotide sequence ID" value="NZ_DS499580.1"/>
</dbReference>
<sequence>MKKRIERMGRIEAAINPMYCVPKRSDLSLIGSAFEAAGFRCVRIRTECEAEHRTKGGDPRRHGMLVLDGDRVILEVLRSRPTKKDNQLTIPPQS</sequence>
<evidence type="ECO:0000313" key="1">
    <source>
        <dbReference type="EMBL" id="EDS04147.1"/>
    </source>
</evidence>